<sequence>MRIRKFKSHEEFAVRRKRVRTVFTAGQLQELERHFRLNKYAHGSTRDKLAQDLNLTQKQVKIWFKNRRMKFRKELSSLNNRGPPEEHITEVTLEEVFNMEDVFKDSN</sequence>
<dbReference type="InterPro" id="IPR009057">
    <property type="entry name" value="Homeodomain-like_sf"/>
</dbReference>
<dbReference type="GO" id="GO:0005634">
    <property type="term" value="C:nucleus"/>
    <property type="evidence" value="ECO:0007669"/>
    <property type="project" value="UniProtKB-SubCell"/>
</dbReference>
<comment type="caution">
    <text evidence="8">The sequence shown here is derived from an EMBL/GenBank/DDBJ whole genome shotgun (WGS) entry which is preliminary data.</text>
</comment>
<name>A0AAV8ZNH0_9CUCU</name>
<dbReference type="CDD" id="cd00086">
    <property type="entry name" value="homeodomain"/>
    <property type="match status" value="1"/>
</dbReference>
<feature type="domain" description="Homeobox" evidence="7">
    <location>
        <begin position="14"/>
        <end position="74"/>
    </location>
</feature>
<evidence type="ECO:0000313" key="8">
    <source>
        <dbReference type="EMBL" id="KAJ8966291.1"/>
    </source>
</evidence>
<keyword evidence="9" id="KW-1185">Reference proteome</keyword>
<dbReference type="SUPFAM" id="SSF46689">
    <property type="entry name" value="Homeodomain-like"/>
    <property type="match status" value="1"/>
</dbReference>
<dbReference type="Proteomes" id="UP001162156">
    <property type="component" value="Unassembled WGS sequence"/>
</dbReference>
<dbReference type="InterPro" id="IPR017970">
    <property type="entry name" value="Homeobox_CS"/>
</dbReference>
<dbReference type="PROSITE" id="PS00027">
    <property type="entry name" value="HOMEOBOX_1"/>
    <property type="match status" value="1"/>
</dbReference>
<dbReference type="SMART" id="SM00389">
    <property type="entry name" value="HOX"/>
    <property type="match status" value="1"/>
</dbReference>
<dbReference type="PANTHER" id="PTHR24333:SF5">
    <property type="entry name" value="VENT HOMEOBOX"/>
    <property type="match status" value="1"/>
</dbReference>
<comment type="subcellular location">
    <subcellularLocation>
        <location evidence="1 5 6">Nucleus</location>
    </subcellularLocation>
</comment>
<keyword evidence="3 5" id="KW-0371">Homeobox</keyword>
<evidence type="ECO:0000256" key="5">
    <source>
        <dbReference type="PROSITE-ProRule" id="PRU00108"/>
    </source>
</evidence>
<dbReference type="GO" id="GO:0000981">
    <property type="term" value="F:DNA-binding transcription factor activity, RNA polymerase II-specific"/>
    <property type="evidence" value="ECO:0007669"/>
    <property type="project" value="InterPro"/>
</dbReference>
<dbReference type="Gene3D" id="1.10.10.60">
    <property type="entry name" value="Homeodomain-like"/>
    <property type="match status" value="1"/>
</dbReference>
<accession>A0AAV8ZNH0</accession>
<dbReference type="AlphaFoldDB" id="A0AAV8ZNH0"/>
<dbReference type="EMBL" id="JANEYF010001031">
    <property type="protein sequence ID" value="KAJ8966291.1"/>
    <property type="molecule type" value="Genomic_DNA"/>
</dbReference>
<keyword evidence="4 5" id="KW-0539">Nucleus</keyword>
<evidence type="ECO:0000259" key="7">
    <source>
        <dbReference type="PROSITE" id="PS50071"/>
    </source>
</evidence>
<evidence type="ECO:0000256" key="4">
    <source>
        <dbReference type="ARBA" id="ARBA00023242"/>
    </source>
</evidence>
<organism evidence="8 9">
    <name type="scientific">Rhamnusium bicolor</name>
    <dbReference type="NCBI Taxonomy" id="1586634"/>
    <lineage>
        <taxon>Eukaryota</taxon>
        <taxon>Metazoa</taxon>
        <taxon>Ecdysozoa</taxon>
        <taxon>Arthropoda</taxon>
        <taxon>Hexapoda</taxon>
        <taxon>Insecta</taxon>
        <taxon>Pterygota</taxon>
        <taxon>Neoptera</taxon>
        <taxon>Endopterygota</taxon>
        <taxon>Coleoptera</taxon>
        <taxon>Polyphaga</taxon>
        <taxon>Cucujiformia</taxon>
        <taxon>Chrysomeloidea</taxon>
        <taxon>Cerambycidae</taxon>
        <taxon>Lepturinae</taxon>
        <taxon>Rhagiini</taxon>
        <taxon>Rhamnusium</taxon>
    </lineage>
</organism>
<protein>
    <recommendedName>
        <fullName evidence="7">Homeobox domain-containing protein</fullName>
    </recommendedName>
</protein>
<dbReference type="InterPro" id="IPR020479">
    <property type="entry name" value="HD_metazoa"/>
</dbReference>
<reference evidence="8" key="1">
    <citation type="journal article" date="2023" name="Insect Mol. Biol.">
        <title>Genome sequencing provides insights into the evolution of gene families encoding plant cell wall-degrading enzymes in longhorned beetles.</title>
        <authorList>
            <person name="Shin N.R."/>
            <person name="Okamura Y."/>
            <person name="Kirsch R."/>
            <person name="Pauchet Y."/>
        </authorList>
    </citation>
    <scope>NUCLEOTIDE SEQUENCE</scope>
    <source>
        <strain evidence="8">RBIC_L_NR</strain>
    </source>
</reference>
<dbReference type="PANTHER" id="PTHR24333">
    <property type="entry name" value="HOMEO BOX HB9 LIKE A-RELATED"/>
    <property type="match status" value="1"/>
</dbReference>
<evidence type="ECO:0000256" key="2">
    <source>
        <dbReference type="ARBA" id="ARBA00023125"/>
    </source>
</evidence>
<dbReference type="Pfam" id="PF00046">
    <property type="entry name" value="Homeodomain"/>
    <property type="match status" value="1"/>
</dbReference>
<dbReference type="GO" id="GO:0003677">
    <property type="term" value="F:DNA binding"/>
    <property type="evidence" value="ECO:0007669"/>
    <property type="project" value="UniProtKB-UniRule"/>
</dbReference>
<keyword evidence="2 5" id="KW-0238">DNA-binding</keyword>
<dbReference type="PROSITE" id="PS50071">
    <property type="entry name" value="HOMEOBOX_2"/>
    <property type="match status" value="1"/>
</dbReference>
<gene>
    <name evidence="8" type="ORF">NQ314_003629</name>
</gene>
<dbReference type="InterPro" id="IPR050848">
    <property type="entry name" value="Homeobox_TF"/>
</dbReference>
<evidence type="ECO:0000256" key="6">
    <source>
        <dbReference type="RuleBase" id="RU000682"/>
    </source>
</evidence>
<proteinExistence type="predicted"/>
<dbReference type="InterPro" id="IPR001356">
    <property type="entry name" value="HD"/>
</dbReference>
<dbReference type="PRINTS" id="PR00024">
    <property type="entry name" value="HOMEOBOX"/>
</dbReference>
<evidence type="ECO:0000256" key="3">
    <source>
        <dbReference type="ARBA" id="ARBA00023155"/>
    </source>
</evidence>
<evidence type="ECO:0000313" key="9">
    <source>
        <dbReference type="Proteomes" id="UP001162156"/>
    </source>
</evidence>
<evidence type="ECO:0000256" key="1">
    <source>
        <dbReference type="ARBA" id="ARBA00004123"/>
    </source>
</evidence>
<feature type="DNA-binding region" description="Homeobox" evidence="5">
    <location>
        <begin position="16"/>
        <end position="75"/>
    </location>
</feature>